<reference evidence="9 10" key="1">
    <citation type="submission" date="2018-11" db="EMBL/GenBank/DDBJ databases">
        <title>Genomic Encyclopedia of Type Strains, Phase IV (KMG-IV): sequencing the most valuable type-strain genomes for metagenomic binning, comparative biology and taxonomic classification.</title>
        <authorList>
            <person name="Goeker M."/>
        </authorList>
    </citation>
    <scope>NUCLEOTIDE SEQUENCE [LARGE SCALE GENOMIC DNA]</scope>
    <source>
        <strain evidence="9 10">DSM 101684</strain>
    </source>
</reference>
<evidence type="ECO:0000256" key="2">
    <source>
        <dbReference type="ARBA" id="ARBA00009212"/>
    </source>
</evidence>
<evidence type="ECO:0000256" key="7">
    <source>
        <dbReference type="ARBA" id="ARBA00023136"/>
    </source>
</evidence>
<feature type="transmembrane region" description="Helical" evidence="8">
    <location>
        <begin position="6"/>
        <end position="26"/>
    </location>
</feature>
<evidence type="ECO:0000256" key="3">
    <source>
        <dbReference type="ARBA" id="ARBA00022448"/>
    </source>
</evidence>
<dbReference type="PANTHER" id="PTHR34702:SF1">
    <property type="entry name" value="NA(+)_H(+) ANTIPORTER SUBUNIT F"/>
    <property type="match status" value="1"/>
</dbReference>
<keyword evidence="4" id="KW-1003">Cell membrane</keyword>
<keyword evidence="10" id="KW-1185">Reference proteome</keyword>
<comment type="similarity">
    <text evidence="2">Belongs to the CPA3 antiporters (TC 2.A.63) subunit F family.</text>
</comment>
<proteinExistence type="inferred from homology"/>
<dbReference type="InterPro" id="IPR007208">
    <property type="entry name" value="MrpF/PhaF-like"/>
</dbReference>
<evidence type="ECO:0000313" key="10">
    <source>
        <dbReference type="Proteomes" id="UP000272193"/>
    </source>
</evidence>
<evidence type="ECO:0000256" key="4">
    <source>
        <dbReference type="ARBA" id="ARBA00022475"/>
    </source>
</evidence>
<gene>
    <name evidence="9" type="ORF">EDC62_2013</name>
</gene>
<sequence>MNLAIPGWALTVLFLGALGASALAAVRVLRGPTQADRVVALDIFLAAAVALCVATALASGHTAFLDVGLVLGLVGFIGTLGWSRLIDGAASPAEPEAQTPGAPADPEAP</sequence>
<dbReference type="Pfam" id="PF04066">
    <property type="entry name" value="MrpF_PhaF"/>
    <property type="match status" value="1"/>
</dbReference>
<protein>
    <submittedName>
        <fullName evidence="9">Multisubunit sodium/proton antiporter MrpF subunit</fullName>
    </submittedName>
</protein>
<dbReference type="EMBL" id="RKQL01000004">
    <property type="protein sequence ID" value="RPE66939.1"/>
    <property type="molecule type" value="Genomic_DNA"/>
</dbReference>
<evidence type="ECO:0000256" key="6">
    <source>
        <dbReference type="ARBA" id="ARBA00022989"/>
    </source>
</evidence>
<feature type="transmembrane region" description="Helical" evidence="8">
    <location>
        <begin position="38"/>
        <end position="57"/>
    </location>
</feature>
<evidence type="ECO:0000256" key="5">
    <source>
        <dbReference type="ARBA" id="ARBA00022692"/>
    </source>
</evidence>
<evidence type="ECO:0000256" key="8">
    <source>
        <dbReference type="SAM" id="Phobius"/>
    </source>
</evidence>
<organism evidence="9 10">
    <name type="scientific">Tibeticola sediminis</name>
    <dbReference type="NCBI Taxonomy" id="1917811"/>
    <lineage>
        <taxon>Bacteria</taxon>
        <taxon>Pseudomonadati</taxon>
        <taxon>Pseudomonadota</taxon>
        <taxon>Betaproteobacteria</taxon>
        <taxon>Burkholderiales</taxon>
        <taxon>Comamonadaceae</taxon>
        <taxon>Tibeticola</taxon>
    </lineage>
</organism>
<dbReference type="RefSeq" id="WP_124223223.1">
    <property type="nucleotide sequence ID" value="NZ_RKQL01000004.1"/>
</dbReference>
<feature type="transmembrane region" description="Helical" evidence="8">
    <location>
        <begin position="63"/>
        <end position="82"/>
    </location>
</feature>
<dbReference type="AlphaFoldDB" id="A0A3N4UI81"/>
<keyword evidence="5 8" id="KW-0812">Transmembrane</keyword>
<comment type="subcellular location">
    <subcellularLocation>
        <location evidence="1">Cell membrane</location>
        <topology evidence="1">Multi-pass membrane protein</topology>
    </subcellularLocation>
</comment>
<name>A0A3N4UI81_9BURK</name>
<accession>A0A3N4UI81</accession>
<keyword evidence="3" id="KW-0813">Transport</keyword>
<dbReference type="PANTHER" id="PTHR34702">
    <property type="entry name" value="NA(+)/H(+) ANTIPORTER SUBUNIT F1"/>
    <property type="match status" value="1"/>
</dbReference>
<dbReference type="Proteomes" id="UP000272193">
    <property type="component" value="Unassembled WGS sequence"/>
</dbReference>
<evidence type="ECO:0000313" key="9">
    <source>
        <dbReference type="EMBL" id="RPE66939.1"/>
    </source>
</evidence>
<dbReference type="GO" id="GO:0005886">
    <property type="term" value="C:plasma membrane"/>
    <property type="evidence" value="ECO:0007669"/>
    <property type="project" value="UniProtKB-SubCell"/>
</dbReference>
<dbReference type="GO" id="GO:0015385">
    <property type="term" value="F:sodium:proton antiporter activity"/>
    <property type="evidence" value="ECO:0007669"/>
    <property type="project" value="TreeGrafter"/>
</dbReference>
<keyword evidence="6 8" id="KW-1133">Transmembrane helix</keyword>
<keyword evidence="7 8" id="KW-0472">Membrane</keyword>
<comment type="caution">
    <text evidence="9">The sequence shown here is derived from an EMBL/GenBank/DDBJ whole genome shotgun (WGS) entry which is preliminary data.</text>
</comment>
<evidence type="ECO:0000256" key="1">
    <source>
        <dbReference type="ARBA" id="ARBA00004651"/>
    </source>
</evidence>